<organism evidence="2 3">
    <name type="scientific">Brassica carinata</name>
    <name type="common">Ethiopian mustard</name>
    <name type="synonym">Abyssinian cabbage</name>
    <dbReference type="NCBI Taxonomy" id="52824"/>
    <lineage>
        <taxon>Eukaryota</taxon>
        <taxon>Viridiplantae</taxon>
        <taxon>Streptophyta</taxon>
        <taxon>Embryophyta</taxon>
        <taxon>Tracheophyta</taxon>
        <taxon>Spermatophyta</taxon>
        <taxon>Magnoliopsida</taxon>
        <taxon>eudicotyledons</taxon>
        <taxon>Gunneridae</taxon>
        <taxon>Pentapetalae</taxon>
        <taxon>rosids</taxon>
        <taxon>malvids</taxon>
        <taxon>Brassicales</taxon>
        <taxon>Brassicaceae</taxon>
        <taxon>Brassiceae</taxon>
        <taxon>Brassica</taxon>
    </lineage>
</organism>
<feature type="region of interest" description="Disordered" evidence="1">
    <location>
        <begin position="1"/>
        <end position="30"/>
    </location>
</feature>
<gene>
    <name evidence="2" type="ORF">Bca52824_035420</name>
</gene>
<evidence type="ECO:0000313" key="3">
    <source>
        <dbReference type="Proteomes" id="UP000886595"/>
    </source>
</evidence>
<feature type="region of interest" description="Disordered" evidence="1">
    <location>
        <begin position="140"/>
        <end position="189"/>
    </location>
</feature>
<evidence type="ECO:0000313" key="2">
    <source>
        <dbReference type="EMBL" id="KAG2298948.1"/>
    </source>
</evidence>
<feature type="region of interest" description="Disordered" evidence="1">
    <location>
        <begin position="46"/>
        <end position="72"/>
    </location>
</feature>
<name>A0A8X7S361_BRACI</name>
<dbReference type="Proteomes" id="UP000886595">
    <property type="component" value="Unassembled WGS sequence"/>
</dbReference>
<accession>A0A8X7S361</accession>
<evidence type="ECO:0000256" key="1">
    <source>
        <dbReference type="SAM" id="MobiDB-lite"/>
    </source>
</evidence>
<keyword evidence="3" id="KW-1185">Reference proteome</keyword>
<comment type="caution">
    <text evidence="2">The sequence shown here is derived from an EMBL/GenBank/DDBJ whole genome shotgun (WGS) entry which is preliminary data.</text>
</comment>
<dbReference type="AlphaFoldDB" id="A0A8X7S361"/>
<protein>
    <submittedName>
        <fullName evidence="2">Uncharacterized protein</fullName>
    </submittedName>
</protein>
<reference evidence="2 3" key="1">
    <citation type="submission" date="2020-02" db="EMBL/GenBank/DDBJ databases">
        <authorList>
            <person name="Ma Q."/>
            <person name="Huang Y."/>
            <person name="Song X."/>
            <person name="Pei D."/>
        </authorList>
    </citation>
    <scope>NUCLEOTIDE SEQUENCE [LARGE SCALE GENOMIC DNA]</scope>
    <source>
        <strain evidence="2">Sxm20200214</strain>
        <tissue evidence="2">Leaf</tissue>
    </source>
</reference>
<sequence length="189" mass="20629">MEGKKGRSGQPLVEERAAGRARPKQPAPNKACLSVLECAGRMRGSASLRGTGQMDKRSVRPQGSEHSGRSERLGMYARYGRPALDQSATQTVRILDTRGDGFGLTRPDARMDVLGLPHPRMESWMDRQMRGLECSGSLTLAGRDKTGTDKRAGWDVRESLPARDKTQSGRTMHGRTYAVRGSCAGREGT</sequence>
<feature type="compositionally biased region" description="Basic and acidic residues" evidence="1">
    <location>
        <begin position="142"/>
        <end position="167"/>
    </location>
</feature>
<proteinExistence type="predicted"/>
<dbReference type="EMBL" id="JAAMPC010000008">
    <property type="protein sequence ID" value="KAG2298948.1"/>
    <property type="molecule type" value="Genomic_DNA"/>
</dbReference>